<name>A0A7W4PK05_9PROT</name>
<dbReference type="Proteomes" id="UP000578030">
    <property type="component" value="Unassembled WGS sequence"/>
</dbReference>
<protein>
    <submittedName>
        <fullName evidence="1">Uncharacterized protein</fullName>
    </submittedName>
</protein>
<evidence type="ECO:0000313" key="1">
    <source>
        <dbReference type="EMBL" id="MBB2200318.1"/>
    </source>
</evidence>
<dbReference type="RefSeq" id="WP_182953528.1">
    <property type="nucleotide sequence ID" value="NZ_JABEQM010000001.1"/>
</dbReference>
<comment type="caution">
    <text evidence="1">The sequence shown here is derived from an EMBL/GenBank/DDBJ whole genome shotgun (WGS) entry which is preliminary data.</text>
</comment>
<sequence>MTRQLDARTFHLSLDGDAPPPALPPHLRALWHDARGDWHGAHDLVEDGATRPACRVHAYLHRREGDDANAAYWYRRAGVAPCRDPLERERDDLIRTYLADLPPVM</sequence>
<organism evidence="1 2">
    <name type="scientific">Gluconacetobacter tumulisoli</name>
    <dbReference type="NCBI Taxonomy" id="1286189"/>
    <lineage>
        <taxon>Bacteria</taxon>
        <taxon>Pseudomonadati</taxon>
        <taxon>Pseudomonadota</taxon>
        <taxon>Alphaproteobacteria</taxon>
        <taxon>Acetobacterales</taxon>
        <taxon>Acetobacteraceae</taxon>
        <taxon>Gluconacetobacter</taxon>
    </lineage>
</organism>
<dbReference type="EMBL" id="JABEQM010000001">
    <property type="protein sequence ID" value="MBB2200318.1"/>
    <property type="molecule type" value="Genomic_DNA"/>
</dbReference>
<proteinExistence type="predicted"/>
<dbReference type="AlphaFoldDB" id="A0A7W4PK05"/>
<reference evidence="1 2" key="1">
    <citation type="submission" date="2020-04" db="EMBL/GenBank/DDBJ databases">
        <title>Description of novel Gluconacetobacter.</title>
        <authorList>
            <person name="Sombolestani A."/>
        </authorList>
    </citation>
    <scope>NUCLEOTIDE SEQUENCE [LARGE SCALE GENOMIC DNA]</scope>
    <source>
        <strain evidence="1 2">LMG 27802</strain>
    </source>
</reference>
<gene>
    <name evidence="1" type="ORF">HLH28_01760</name>
</gene>
<accession>A0A7W4PK05</accession>
<evidence type="ECO:0000313" key="2">
    <source>
        <dbReference type="Proteomes" id="UP000578030"/>
    </source>
</evidence>
<keyword evidence="2" id="KW-1185">Reference proteome</keyword>